<dbReference type="EMBL" id="MU129134">
    <property type="protein sequence ID" value="KAF9505857.1"/>
    <property type="molecule type" value="Genomic_DNA"/>
</dbReference>
<keyword evidence="3" id="KW-1185">Reference proteome</keyword>
<name>A0A9P6AHA5_9AGAM</name>
<organism evidence="2 3">
    <name type="scientific">Hydnum rufescens UP504</name>
    <dbReference type="NCBI Taxonomy" id="1448309"/>
    <lineage>
        <taxon>Eukaryota</taxon>
        <taxon>Fungi</taxon>
        <taxon>Dikarya</taxon>
        <taxon>Basidiomycota</taxon>
        <taxon>Agaricomycotina</taxon>
        <taxon>Agaricomycetes</taxon>
        <taxon>Cantharellales</taxon>
        <taxon>Hydnaceae</taxon>
        <taxon>Hydnum</taxon>
    </lineage>
</organism>
<accession>A0A9P6AHA5</accession>
<gene>
    <name evidence="2" type="ORF">BS47DRAFT_1353565</name>
</gene>
<dbReference type="Proteomes" id="UP000886523">
    <property type="component" value="Unassembled WGS sequence"/>
</dbReference>
<reference evidence="2" key="1">
    <citation type="journal article" date="2020" name="Nat. Commun.">
        <title>Large-scale genome sequencing of mycorrhizal fungi provides insights into the early evolution of symbiotic traits.</title>
        <authorList>
            <person name="Miyauchi S."/>
            <person name="Kiss E."/>
            <person name="Kuo A."/>
            <person name="Drula E."/>
            <person name="Kohler A."/>
            <person name="Sanchez-Garcia M."/>
            <person name="Morin E."/>
            <person name="Andreopoulos B."/>
            <person name="Barry K.W."/>
            <person name="Bonito G."/>
            <person name="Buee M."/>
            <person name="Carver A."/>
            <person name="Chen C."/>
            <person name="Cichocki N."/>
            <person name="Clum A."/>
            <person name="Culley D."/>
            <person name="Crous P.W."/>
            <person name="Fauchery L."/>
            <person name="Girlanda M."/>
            <person name="Hayes R.D."/>
            <person name="Keri Z."/>
            <person name="LaButti K."/>
            <person name="Lipzen A."/>
            <person name="Lombard V."/>
            <person name="Magnuson J."/>
            <person name="Maillard F."/>
            <person name="Murat C."/>
            <person name="Nolan M."/>
            <person name="Ohm R.A."/>
            <person name="Pangilinan J."/>
            <person name="Pereira M.F."/>
            <person name="Perotto S."/>
            <person name="Peter M."/>
            <person name="Pfister S."/>
            <person name="Riley R."/>
            <person name="Sitrit Y."/>
            <person name="Stielow J.B."/>
            <person name="Szollosi G."/>
            <person name="Zifcakova L."/>
            <person name="Stursova M."/>
            <person name="Spatafora J.W."/>
            <person name="Tedersoo L."/>
            <person name="Vaario L.M."/>
            <person name="Yamada A."/>
            <person name="Yan M."/>
            <person name="Wang P."/>
            <person name="Xu J."/>
            <person name="Bruns T."/>
            <person name="Baldrian P."/>
            <person name="Vilgalys R."/>
            <person name="Dunand C."/>
            <person name="Henrissat B."/>
            <person name="Grigoriev I.V."/>
            <person name="Hibbett D."/>
            <person name="Nagy L.G."/>
            <person name="Martin F.M."/>
        </authorList>
    </citation>
    <scope>NUCLEOTIDE SEQUENCE</scope>
    <source>
        <strain evidence="2">UP504</strain>
    </source>
</reference>
<comment type="caution">
    <text evidence="2">The sequence shown here is derived from an EMBL/GenBank/DDBJ whole genome shotgun (WGS) entry which is preliminary data.</text>
</comment>
<evidence type="ECO:0000313" key="2">
    <source>
        <dbReference type="EMBL" id="KAF9505857.1"/>
    </source>
</evidence>
<feature type="compositionally biased region" description="Basic and acidic residues" evidence="1">
    <location>
        <begin position="48"/>
        <end position="57"/>
    </location>
</feature>
<feature type="non-terminal residue" evidence="2">
    <location>
        <position position="84"/>
    </location>
</feature>
<proteinExistence type="predicted"/>
<feature type="compositionally biased region" description="Polar residues" evidence="1">
    <location>
        <begin position="16"/>
        <end position="28"/>
    </location>
</feature>
<feature type="region of interest" description="Disordered" evidence="1">
    <location>
        <begin position="1"/>
        <end position="57"/>
    </location>
</feature>
<evidence type="ECO:0000256" key="1">
    <source>
        <dbReference type="SAM" id="MobiDB-lite"/>
    </source>
</evidence>
<dbReference type="AlphaFoldDB" id="A0A9P6AHA5"/>
<protein>
    <submittedName>
        <fullName evidence="2">Uncharacterized protein</fullName>
    </submittedName>
</protein>
<evidence type="ECO:0000313" key="3">
    <source>
        <dbReference type="Proteomes" id="UP000886523"/>
    </source>
</evidence>
<sequence length="84" mass="9312">MHASTQIHEIHGNESAVRTNPSPISSSFAKPRHWDTRTVCRAQRKGHSARDAPRPLRERDTLAVRSLRSLSLSLSLSAFAALPD</sequence>